<comment type="caution">
    <text evidence="3">The sequence shown here is derived from an EMBL/GenBank/DDBJ whole genome shotgun (WGS) entry which is preliminary data.</text>
</comment>
<evidence type="ECO:0000313" key="4">
    <source>
        <dbReference type="Proteomes" id="UP000243140"/>
    </source>
</evidence>
<proteinExistence type="predicted"/>
<reference evidence="3 4" key="1">
    <citation type="submission" date="2017-02" db="EMBL/GenBank/DDBJ databases">
        <title>The new phylogeny of genus Mycobacterium.</title>
        <authorList>
            <person name="Tortoli E."/>
            <person name="Trovato A."/>
            <person name="Cirillo D.M."/>
        </authorList>
    </citation>
    <scope>NUCLEOTIDE SEQUENCE [LARGE SCALE GENOMIC DNA]</scope>
    <source>
        <strain evidence="3 4">IP1130001</strain>
    </source>
</reference>
<feature type="chain" id="PRO_5045972331" evidence="1">
    <location>
        <begin position="23"/>
        <end position="499"/>
    </location>
</feature>
<accession>A0ABX3SKB6</accession>
<feature type="signal peptide" evidence="1">
    <location>
        <begin position="1"/>
        <end position="22"/>
    </location>
</feature>
<keyword evidence="1" id="KW-0732">Signal</keyword>
<dbReference type="Proteomes" id="UP000243140">
    <property type="component" value="Unassembled WGS sequence"/>
</dbReference>
<dbReference type="Gene3D" id="3.40.50.1820">
    <property type="entry name" value="alpha/beta hydrolase"/>
    <property type="match status" value="1"/>
</dbReference>
<keyword evidence="4" id="KW-1185">Reference proteome</keyword>
<evidence type="ECO:0000256" key="1">
    <source>
        <dbReference type="SAM" id="SignalP"/>
    </source>
</evidence>
<feature type="domain" description="PE-PPE" evidence="2">
    <location>
        <begin position="91"/>
        <end position="321"/>
    </location>
</feature>
<name>A0ABX3SKB6_MYCMA</name>
<evidence type="ECO:0000259" key="2">
    <source>
        <dbReference type="Pfam" id="PF08237"/>
    </source>
</evidence>
<dbReference type="Pfam" id="PF08237">
    <property type="entry name" value="PE-PPE"/>
    <property type="match status" value="1"/>
</dbReference>
<dbReference type="EMBL" id="MVHV01000050">
    <property type="protein sequence ID" value="ORA77029.1"/>
    <property type="molecule type" value="Genomic_DNA"/>
</dbReference>
<dbReference type="InterPro" id="IPR029058">
    <property type="entry name" value="AB_hydrolase_fold"/>
</dbReference>
<gene>
    <name evidence="3" type="ORF">BST29_24125</name>
</gene>
<dbReference type="SUPFAM" id="SSF53474">
    <property type="entry name" value="alpha/beta-Hydrolases"/>
    <property type="match status" value="1"/>
</dbReference>
<protein>
    <submittedName>
        <fullName evidence="3">PE-PPE domain-containing protein</fullName>
    </submittedName>
</protein>
<organism evidence="3 4">
    <name type="scientific">Mycobacterium malmoense</name>
    <dbReference type="NCBI Taxonomy" id="1780"/>
    <lineage>
        <taxon>Bacteria</taxon>
        <taxon>Bacillati</taxon>
        <taxon>Actinomycetota</taxon>
        <taxon>Actinomycetes</taxon>
        <taxon>Mycobacteriales</taxon>
        <taxon>Mycobacteriaceae</taxon>
        <taxon>Mycobacterium</taxon>
    </lineage>
</organism>
<evidence type="ECO:0000313" key="3">
    <source>
        <dbReference type="EMBL" id="ORA77029.1"/>
    </source>
</evidence>
<dbReference type="InterPro" id="IPR013228">
    <property type="entry name" value="PE-PPE_C"/>
</dbReference>
<sequence>MNWMLRSLGIVPLAITSVAALGVSQTVTPTSASGGKTVRVEARLLDTESWIMGGSGLPIPPPSYMDAITERFIDPTTPFFNGQPQFPVSVMNALFTPEGLYPNSGVKSLELEPSTLQGLSILNSTINSQIADGNNLVVLGYSQSATISTLEMRDLLALPLAQQPTADQLSFVMLGDPNLPDGGLFERFDLPVFSSYPTIPSLGITFSGATPADVPWDTAIYTMEYDGYADFPRYPIDIFSDLNAVLGIEYVHTIYPDLTDAQLASAFQLPVTADYTGATQYFMIPNGQLPLLQPLESIPVVGQPIYDLMEPDMRVLVDLGYGSVTNGWDAGPANVPTPMGLFPTNLNPAEVLSALASGTQEGVQKFISDLGSLASGGGGLASVVDVSNVSAALTDGAAGAGHSLPSLIDVANTMSSIAESAYSTLLPTADVINTMLTSAPAYAATLAVDELASGNLLDAVGLPIAGLFGLGSIAGGLEFIVMFDAATQIAADLTSLIPF</sequence>